<dbReference type="Proteomes" id="UP001201262">
    <property type="component" value="Unassembled WGS sequence"/>
</dbReference>
<protein>
    <recommendedName>
        <fullName evidence="6">2-deoxy-D-gluconate 3-dehydrogenase</fullName>
    </recommendedName>
</protein>
<evidence type="ECO:0000313" key="4">
    <source>
        <dbReference type="EMBL" id="KAH8693239.1"/>
    </source>
</evidence>
<dbReference type="Pfam" id="PF00106">
    <property type="entry name" value="adh_short"/>
    <property type="match status" value="1"/>
</dbReference>
<dbReference type="GO" id="GO:0016616">
    <property type="term" value="F:oxidoreductase activity, acting on the CH-OH group of donors, NAD or NADP as acceptor"/>
    <property type="evidence" value="ECO:0007669"/>
    <property type="project" value="TreeGrafter"/>
</dbReference>
<sequence length="225" mass="24630">MMSTGLLYLFNIKGKSALTTGGGRGIGRSMTIGLAEAGADIVLLLRNVSQTETQNQIENLGRKCFIYAADLEIKDEASKVIPEIFSRHKTDILVNAAGIQRRFAAVDYSQETYDEVMQVNMGSTFRLCRELGKHWIANNIKGVIINTASLASFQGGALSNEWAIHGIHTRSDPNNDYYKSIMDLIPSGKWGEPDDFKGTVAFLASKASSYITGQIITVDGGWMAR</sequence>
<keyword evidence="2" id="KW-0521">NADP</keyword>
<dbReference type="Pfam" id="PF13561">
    <property type="entry name" value="adh_short_C2"/>
    <property type="match status" value="1"/>
</dbReference>
<dbReference type="PANTHER" id="PTHR42760">
    <property type="entry name" value="SHORT-CHAIN DEHYDROGENASES/REDUCTASES FAMILY MEMBER"/>
    <property type="match status" value="1"/>
</dbReference>
<evidence type="ECO:0000256" key="2">
    <source>
        <dbReference type="ARBA" id="ARBA00022857"/>
    </source>
</evidence>
<dbReference type="EMBL" id="JAJTJA010000010">
    <property type="protein sequence ID" value="KAH8693239.1"/>
    <property type="molecule type" value="Genomic_DNA"/>
</dbReference>
<dbReference type="RefSeq" id="XP_046069112.1">
    <property type="nucleotide sequence ID" value="XM_046221460.1"/>
</dbReference>
<dbReference type="PANTHER" id="PTHR42760:SF5">
    <property type="entry name" value="2-DEHYDRO-3-DEOXY-D-GLUCONATE 5-DEHYDROGENASE"/>
    <property type="match status" value="1"/>
</dbReference>
<dbReference type="GeneID" id="70251747"/>
<dbReference type="Gene3D" id="3.40.50.720">
    <property type="entry name" value="NAD(P)-binding Rossmann-like Domain"/>
    <property type="match status" value="1"/>
</dbReference>
<accession>A0AAD4PVE8</accession>
<keyword evidence="5" id="KW-1185">Reference proteome</keyword>
<comment type="caution">
    <text evidence="4">The sequence shown here is derived from an EMBL/GenBank/DDBJ whole genome shotgun (WGS) entry which is preliminary data.</text>
</comment>
<comment type="similarity">
    <text evidence="1">Belongs to the short-chain dehydrogenases/reductases (SDR) family.</text>
</comment>
<dbReference type="AlphaFoldDB" id="A0AAD4PVE8"/>
<name>A0AAD4PVE8_9EURO</name>
<proteinExistence type="inferred from homology"/>
<dbReference type="SUPFAM" id="SSF51735">
    <property type="entry name" value="NAD(P)-binding Rossmann-fold domains"/>
    <property type="match status" value="1"/>
</dbReference>
<evidence type="ECO:0000256" key="3">
    <source>
        <dbReference type="ARBA" id="ARBA00023002"/>
    </source>
</evidence>
<gene>
    <name evidence="4" type="ORF">BGW36DRAFT_437165</name>
</gene>
<evidence type="ECO:0000313" key="5">
    <source>
        <dbReference type="Proteomes" id="UP001201262"/>
    </source>
</evidence>
<evidence type="ECO:0000256" key="1">
    <source>
        <dbReference type="ARBA" id="ARBA00006484"/>
    </source>
</evidence>
<dbReference type="InterPro" id="IPR002347">
    <property type="entry name" value="SDR_fam"/>
</dbReference>
<reference evidence="4" key="1">
    <citation type="submission" date="2021-12" db="EMBL/GenBank/DDBJ databases">
        <title>Convergent genome expansion in fungi linked to evolution of root-endophyte symbiosis.</title>
        <authorList>
            <consortium name="DOE Joint Genome Institute"/>
            <person name="Ke Y.-H."/>
            <person name="Bonito G."/>
            <person name="Liao H.-L."/>
            <person name="Looney B."/>
            <person name="Rojas-Flechas A."/>
            <person name="Nash J."/>
            <person name="Hameed K."/>
            <person name="Schadt C."/>
            <person name="Martin F."/>
            <person name="Crous P.W."/>
            <person name="Miettinen O."/>
            <person name="Magnuson J.K."/>
            <person name="Labbe J."/>
            <person name="Jacobson D."/>
            <person name="Doktycz M.J."/>
            <person name="Veneault-Fourrey C."/>
            <person name="Kuo A."/>
            <person name="Mondo S."/>
            <person name="Calhoun S."/>
            <person name="Riley R."/>
            <person name="Ohm R."/>
            <person name="LaButti K."/>
            <person name="Andreopoulos B."/>
            <person name="Pangilinan J."/>
            <person name="Nolan M."/>
            <person name="Tritt A."/>
            <person name="Clum A."/>
            <person name="Lipzen A."/>
            <person name="Daum C."/>
            <person name="Barry K."/>
            <person name="Grigoriev I.V."/>
            <person name="Vilgalys R."/>
        </authorList>
    </citation>
    <scope>NUCLEOTIDE SEQUENCE</scope>
    <source>
        <strain evidence="4">PMI_201</strain>
    </source>
</reference>
<evidence type="ECO:0008006" key="6">
    <source>
        <dbReference type="Google" id="ProtNLM"/>
    </source>
</evidence>
<organism evidence="4 5">
    <name type="scientific">Talaromyces proteolyticus</name>
    <dbReference type="NCBI Taxonomy" id="1131652"/>
    <lineage>
        <taxon>Eukaryota</taxon>
        <taxon>Fungi</taxon>
        <taxon>Dikarya</taxon>
        <taxon>Ascomycota</taxon>
        <taxon>Pezizomycotina</taxon>
        <taxon>Eurotiomycetes</taxon>
        <taxon>Eurotiomycetidae</taxon>
        <taxon>Eurotiales</taxon>
        <taxon>Trichocomaceae</taxon>
        <taxon>Talaromyces</taxon>
        <taxon>Talaromyces sect. Bacilispori</taxon>
    </lineage>
</organism>
<dbReference type="InterPro" id="IPR036291">
    <property type="entry name" value="NAD(P)-bd_dom_sf"/>
</dbReference>
<keyword evidence="3" id="KW-0560">Oxidoreductase</keyword>
<dbReference type="PRINTS" id="PR00081">
    <property type="entry name" value="GDHRDH"/>
</dbReference>